<accession>A0A1R3HR54</accession>
<dbReference type="EMBL" id="AWUE01019551">
    <property type="protein sequence ID" value="OMO72886.1"/>
    <property type="molecule type" value="Genomic_DNA"/>
</dbReference>
<sequence>MDMSDNQVLKKRTSITTTFFTDQNPISNKIPNRQKP</sequence>
<dbReference type="Proteomes" id="UP000187203">
    <property type="component" value="Unassembled WGS sequence"/>
</dbReference>
<name>A0A1R3HR54_9ROSI</name>
<feature type="region of interest" description="Disordered" evidence="1">
    <location>
        <begin position="1"/>
        <end position="36"/>
    </location>
</feature>
<comment type="caution">
    <text evidence="2">The sequence shown here is derived from an EMBL/GenBank/DDBJ whole genome shotgun (WGS) entry which is preliminary data.</text>
</comment>
<feature type="compositionally biased region" description="Polar residues" evidence="1">
    <location>
        <begin position="14"/>
        <end position="36"/>
    </location>
</feature>
<gene>
    <name evidence="2" type="ORF">COLO4_27416</name>
</gene>
<evidence type="ECO:0000313" key="3">
    <source>
        <dbReference type="Proteomes" id="UP000187203"/>
    </source>
</evidence>
<evidence type="ECO:0000256" key="1">
    <source>
        <dbReference type="SAM" id="MobiDB-lite"/>
    </source>
</evidence>
<evidence type="ECO:0000313" key="2">
    <source>
        <dbReference type="EMBL" id="OMO72886.1"/>
    </source>
</evidence>
<dbReference type="AlphaFoldDB" id="A0A1R3HR54"/>
<organism evidence="2 3">
    <name type="scientific">Corchorus olitorius</name>
    <dbReference type="NCBI Taxonomy" id="93759"/>
    <lineage>
        <taxon>Eukaryota</taxon>
        <taxon>Viridiplantae</taxon>
        <taxon>Streptophyta</taxon>
        <taxon>Embryophyta</taxon>
        <taxon>Tracheophyta</taxon>
        <taxon>Spermatophyta</taxon>
        <taxon>Magnoliopsida</taxon>
        <taxon>eudicotyledons</taxon>
        <taxon>Gunneridae</taxon>
        <taxon>Pentapetalae</taxon>
        <taxon>rosids</taxon>
        <taxon>malvids</taxon>
        <taxon>Malvales</taxon>
        <taxon>Malvaceae</taxon>
        <taxon>Grewioideae</taxon>
        <taxon>Apeibeae</taxon>
        <taxon>Corchorus</taxon>
    </lineage>
</organism>
<proteinExistence type="predicted"/>
<reference evidence="3" key="1">
    <citation type="submission" date="2013-09" db="EMBL/GenBank/DDBJ databases">
        <title>Corchorus olitorius genome sequencing.</title>
        <authorList>
            <person name="Alam M."/>
            <person name="Haque M.S."/>
            <person name="Islam M.S."/>
            <person name="Emdad E.M."/>
            <person name="Islam M.M."/>
            <person name="Ahmed B."/>
            <person name="Halim A."/>
            <person name="Hossen Q.M.M."/>
            <person name="Hossain M.Z."/>
            <person name="Ahmed R."/>
            <person name="Khan M.M."/>
            <person name="Islam R."/>
            <person name="Rashid M.M."/>
            <person name="Khan S.A."/>
            <person name="Rahman M.S."/>
            <person name="Alam M."/>
            <person name="Yahiya A.S."/>
            <person name="Khan M.S."/>
            <person name="Azam M.S."/>
            <person name="Haque T."/>
            <person name="Lashkar M.Z.H."/>
            <person name="Akhand A.I."/>
            <person name="Morshed G."/>
            <person name="Roy S."/>
            <person name="Uddin K.S."/>
            <person name="Rabeya T."/>
            <person name="Hossain A.S."/>
            <person name="Chowdhury A."/>
            <person name="Snigdha A.R."/>
            <person name="Mortoza M.S."/>
            <person name="Matin S.A."/>
            <person name="Hoque S.M.E."/>
            <person name="Islam M.K."/>
            <person name="Roy D.K."/>
            <person name="Haider R."/>
            <person name="Moosa M.M."/>
            <person name="Elias S.M."/>
            <person name="Hasan A.M."/>
            <person name="Jahan S."/>
            <person name="Shafiuddin M."/>
            <person name="Mahmood N."/>
            <person name="Shommy N.S."/>
        </authorList>
    </citation>
    <scope>NUCLEOTIDE SEQUENCE [LARGE SCALE GENOMIC DNA]</scope>
    <source>
        <strain evidence="3">cv. O-4</strain>
    </source>
</reference>
<protein>
    <submittedName>
        <fullName evidence="2">Uncharacterized protein</fullName>
    </submittedName>
</protein>
<keyword evidence="3" id="KW-1185">Reference proteome</keyword>